<dbReference type="InterPro" id="IPR013783">
    <property type="entry name" value="Ig-like_fold"/>
</dbReference>
<evidence type="ECO:0000259" key="1">
    <source>
        <dbReference type="PROSITE" id="PS51166"/>
    </source>
</evidence>
<evidence type="ECO:0000313" key="2">
    <source>
        <dbReference type="EMBL" id="CAE0348372.1"/>
    </source>
</evidence>
<reference evidence="2" key="1">
    <citation type="submission" date="2021-01" db="EMBL/GenBank/DDBJ databases">
        <authorList>
            <person name="Corre E."/>
            <person name="Pelletier E."/>
            <person name="Niang G."/>
            <person name="Scheremetjew M."/>
            <person name="Finn R."/>
            <person name="Kale V."/>
            <person name="Holt S."/>
            <person name="Cochrane G."/>
            <person name="Meng A."/>
            <person name="Brown T."/>
            <person name="Cohen L."/>
        </authorList>
    </citation>
    <scope>NUCLEOTIDE SEQUENCE</scope>
    <source>
        <strain evidence="2">FSP1.4</strain>
    </source>
</reference>
<protein>
    <recommendedName>
        <fullName evidence="1">CBM20 domain-containing protein</fullName>
    </recommendedName>
</protein>
<name>A0A7S3J9T7_9SPIT</name>
<dbReference type="InterPro" id="IPR013784">
    <property type="entry name" value="Carb-bd-like_fold"/>
</dbReference>
<feature type="domain" description="CBM20" evidence="1">
    <location>
        <begin position="1"/>
        <end position="86"/>
    </location>
</feature>
<dbReference type="EMBL" id="HBII01017252">
    <property type="protein sequence ID" value="CAE0348372.1"/>
    <property type="molecule type" value="Transcribed_RNA"/>
</dbReference>
<organism evidence="2">
    <name type="scientific">Euplotes harpa</name>
    <dbReference type="NCBI Taxonomy" id="151035"/>
    <lineage>
        <taxon>Eukaryota</taxon>
        <taxon>Sar</taxon>
        <taxon>Alveolata</taxon>
        <taxon>Ciliophora</taxon>
        <taxon>Intramacronucleata</taxon>
        <taxon>Spirotrichea</taxon>
        <taxon>Hypotrichia</taxon>
        <taxon>Euplotida</taxon>
        <taxon>Euplotidae</taxon>
        <taxon>Euplotes</taxon>
    </lineage>
</organism>
<dbReference type="GO" id="GO:2001070">
    <property type="term" value="F:starch binding"/>
    <property type="evidence" value="ECO:0007669"/>
    <property type="project" value="InterPro"/>
</dbReference>
<dbReference type="AlphaFoldDB" id="A0A7S3J9T7"/>
<proteinExistence type="predicted"/>
<dbReference type="SUPFAM" id="SSF49452">
    <property type="entry name" value="Starch-binding domain-like"/>
    <property type="match status" value="1"/>
</dbReference>
<gene>
    <name evidence="2" type="ORF">EHAR0213_LOCUS7283</name>
</gene>
<accession>A0A7S3J9T7</accession>
<dbReference type="Pfam" id="PF00686">
    <property type="entry name" value="CBM_20"/>
    <property type="match status" value="1"/>
</dbReference>
<dbReference type="InterPro" id="IPR002044">
    <property type="entry name" value="CBM20"/>
</dbReference>
<dbReference type="PROSITE" id="PS51166">
    <property type="entry name" value="CBM20"/>
    <property type="match status" value="1"/>
</dbReference>
<dbReference type="Gene3D" id="2.60.40.10">
    <property type="entry name" value="Immunoglobulins"/>
    <property type="match status" value="1"/>
</dbReference>
<sequence length="113" mass="13246">MYIVGSNVNFGCWDPNKSEIALKWSNGNIWTLTKDMKALPKCSEFKFILKGVNGEVEWEERVNRTFDVNIMKYILKTSKNLETEGYAMIDQRTTKLEFYPSKENVTLTYKWGM</sequence>